<dbReference type="Proteomes" id="UP000078348">
    <property type="component" value="Unassembled WGS sequence"/>
</dbReference>
<sequence>MLPYPSWKHARAARLTPSTNQQHAWLRLMVAALETNFFFYESVAPSRNNHFQALLTASRRIYSSSNLQSAAHAHDAYSGTTQNSLANMVLPSISEAFRGGDGTSLTNVPRYDGDGLSIGGVGDMHYHSGTFAHGTSRPTARSTVGGLTRSVFCSEEEEVSKDKLRHLLITRPVCRLYYDSDQVFGYYRQYKYILHKNVIAEFIPVSPQMLMDRIVSYELCCKGSWTIFFNLFLNHAHSAITASAPVKCNRSDFSEFFDNFNDSLSLSSKVILVPPYFYGKPYHFMVMALFKYCGVITLGLLKSSYARQLSKVLLNTRKQQMLSVDSVVVVTRKQSRAIKRILADNRAALDADFAEFGTMDASFSFPSHEFSKVLFEKTHCLFTKNRALTPDLKPIARECCVAASTTSDIDVDGPSLVLSPRSRPHGPHGPHGSRDARGVYSSTVQSEGVEMRPLRRTSSLGVTPNSLNEVASAVKASFSEGPSTPAVEHVTVTPQEHKKRSVEEMTLVDYLFCGDVESIAAQLTSVFEFQDFYHRTTQLIRVVVVCEDPDDAALQAILAHGTLLYVFNQSPYYKHTYASPDPARVQWYASERLLKYFDIDEAYLQSHVPSPLQLLKAERIVVSNYRSPDHLECIFSKTDVENTSISIIATTILELFEDFEIELSGLMQQIKQVPALASSHRQIDYLSHVLLLFPQNESAGSVFSPVASFVAENGIVGSNQLSGISDALCSSIDMNTASFFLPFTHLKPYLFDMLTSIFLPKSYSAHSRRR</sequence>
<gene>
    <name evidence="2" type="ORF">AV274_2035</name>
</gene>
<comment type="caution">
    <text evidence="2">The sequence shown here is derived from an EMBL/GenBank/DDBJ whole genome shotgun (WGS) entry which is preliminary data.</text>
</comment>
<evidence type="ECO:0000313" key="3">
    <source>
        <dbReference type="Proteomes" id="UP000078348"/>
    </source>
</evidence>
<name>A0A196SGR9_BLAHN</name>
<feature type="region of interest" description="Disordered" evidence="1">
    <location>
        <begin position="412"/>
        <end position="438"/>
    </location>
</feature>
<evidence type="ECO:0000256" key="1">
    <source>
        <dbReference type="SAM" id="MobiDB-lite"/>
    </source>
</evidence>
<reference evidence="2 3" key="1">
    <citation type="submission" date="2016-05" db="EMBL/GenBank/DDBJ databases">
        <title>Nuclear genome of Blastocystis sp. subtype 1 NandII.</title>
        <authorList>
            <person name="Gentekaki E."/>
            <person name="Curtis B."/>
            <person name="Stairs C."/>
            <person name="Eme L."/>
            <person name="Herman E."/>
            <person name="Klimes V."/>
            <person name="Arias M.C."/>
            <person name="Elias M."/>
            <person name="Hilliou F."/>
            <person name="Klute M."/>
            <person name="Malik S.-B."/>
            <person name="Pightling A."/>
            <person name="Rachubinski R."/>
            <person name="Salas D."/>
            <person name="Schlacht A."/>
            <person name="Suga H."/>
            <person name="Archibald J."/>
            <person name="Ball S.G."/>
            <person name="Clark G."/>
            <person name="Dacks J."/>
            <person name="Van Der Giezen M."/>
            <person name="Tsaousis A."/>
            <person name="Roger A."/>
        </authorList>
    </citation>
    <scope>NUCLEOTIDE SEQUENCE [LARGE SCALE GENOMIC DNA]</scope>
    <source>
        <strain evidence="3">ATCC 50177 / NandII</strain>
    </source>
</reference>
<accession>A0A196SGR9</accession>
<dbReference type="EMBL" id="LXWW01000092">
    <property type="protein sequence ID" value="OAO16255.1"/>
    <property type="molecule type" value="Genomic_DNA"/>
</dbReference>
<organism evidence="2 3">
    <name type="scientific">Blastocystis sp. subtype 1 (strain ATCC 50177 / NandII)</name>
    <dbReference type="NCBI Taxonomy" id="478820"/>
    <lineage>
        <taxon>Eukaryota</taxon>
        <taxon>Sar</taxon>
        <taxon>Stramenopiles</taxon>
        <taxon>Bigyra</taxon>
        <taxon>Opalozoa</taxon>
        <taxon>Opalinata</taxon>
        <taxon>Blastocystidae</taxon>
        <taxon>Blastocystis</taxon>
    </lineage>
</organism>
<evidence type="ECO:0000313" key="2">
    <source>
        <dbReference type="EMBL" id="OAO16255.1"/>
    </source>
</evidence>
<protein>
    <submittedName>
        <fullName evidence="2">Uncharacterized protein</fullName>
    </submittedName>
</protein>
<proteinExistence type="predicted"/>
<dbReference type="AlphaFoldDB" id="A0A196SGR9"/>
<keyword evidence="3" id="KW-1185">Reference proteome</keyword>